<dbReference type="AlphaFoldDB" id="A0A1I7ZUF7"/>
<protein>
    <submittedName>
        <fullName evidence="2">Secreted protein</fullName>
    </submittedName>
</protein>
<dbReference type="Proteomes" id="UP000095287">
    <property type="component" value="Unplaced"/>
</dbReference>
<evidence type="ECO:0000313" key="1">
    <source>
        <dbReference type="Proteomes" id="UP000095287"/>
    </source>
</evidence>
<proteinExistence type="predicted"/>
<accession>A0A1I7ZUF7</accession>
<dbReference type="WBParaSite" id="L893_g29736.t1">
    <property type="protein sequence ID" value="L893_g29736.t1"/>
    <property type="gene ID" value="L893_g29736"/>
</dbReference>
<sequence>MSTWDCMCSWASLAISAGDSVGGTSSVAFLGTTESIWLMLGKAEVANLKSYLIIQIRKIQSRIQEEFLM</sequence>
<keyword evidence="1" id="KW-1185">Reference proteome</keyword>
<name>A0A1I7ZUF7_9BILA</name>
<reference evidence="2" key="1">
    <citation type="submission" date="2016-11" db="UniProtKB">
        <authorList>
            <consortium name="WormBaseParasite"/>
        </authorList>
    </citation>
    <scope>IDENTIFICATION</scope>
</reference>
<organism evidence="1 2">
    <name type="scientific">Steinernema glaseri</name>
    <dbReference type="NCBI Taxonomy" id="37863"/>
    <lineage>
        <taxon>Eukaryota</taxon>
        <taxon>Metazoa</taxon>
        <taxon>Ecdysozoa</taxon>
        <taxon>Nematoda</taxon>
        <taxon>Chromadorea</taxon>
        <taxon>Rhabditida</taxon>
        <taxon>Tylenchina</taxon>
        <taxon>Panagrolaimomorpha</taxon>
        <taxon>Strongyloidoidea</taxon>
        <taxon>Steinernematidae</taxon>
        <taxon>Steinernema</taxon>
    </lineage>
</organism>
<evidence type="ECO:0000313" key="2">
    <source>
        <dbReference type="WBParaSite" id="L893_g29736.t1"/>
    </source>
</evidence>